<dbReference type="InterPro" id="IPR046336">
    <property type="entry name" value="Lon_prtase_N_sf"/>
</dbReference>
<dbReference type="InterPro" id="IPR003111">
    <property type="entry name" value="Lon_prtase_N"/>
</dbReference>
<gene>
    <name evidence="2" type="ORF">AA15669_1336</name>
</gene>
<dbReference type="Gene3D" id="2.30.130.40">
    <property type="entry name" value="LON domain-like"/>
    <property type="match status" value="1"/>
</dbReference>
<evidence type="ECO:0000313" key="3">
    <source>
        <dbReference type="Proteomes" id="UP001062901"/>
    </source>
</evidence>
<dbReference type="SUPFAM" id="SSF88697">
    <property type="entry name" value="PUA domain-like"/>
    <property type="match status" value="1"/>
</dbReference>
<dbReference type="EMBL" id="BAQD01000026">
    <property type="protein sequence ID" value="GBQ07351.1"/>
    <property type="molecule type" value="Genomic_DNA"/>
</dbReference>
<sequence>MPGGHLPLSVFEPRYIALLEAALAHERLIGIIQPHTHSETDNQKVPALEKVGTLGRVTSFTEYDDGCFSITLTGISRFSLLRDELTAHGWRNGIIDAASFAQDLLENSSIPLDRDEFMPLLKHYLDARQLKTNWEALQHLDDERLLTELPMLLPFNAVEKQTLLEASDMNERATVLLNILHNNTHTS</sequence>
<dbReference type="Proteomes" id="UP001062901">
    <property type="component" value="Unassembled WGS sequence"/>
</dbReference>
<protein>
    <submittedName>
        <fullName evidence="2">Lon-like ATP-dependent protease La</fullName>
    </submittedName>
</protein>
<accession>A0ABQ0NZM4</accession>
<evidence type="ECO:0000259" key="1">
    <source>
        <dbReference type="PROSITE" id="PS51787"/>
    </source>
</evidence>
<evidence type="ECO:0000313" key="2">
    <source>
        <dbReference type="EMBL" id="GBQ07351.1"/>
    </source>
</evidence>
<name>A0ABQ0NZM4_9PROT</name>
<dbReference type="PROSITE" id="PS51787">
    <property type="entry name" value="LON_N"/>
    <property type="match status" value="1"/>
</dbReference>
<dbReference type="SMART" id="SM00464">
    <property type="entry name" value="LON"/>
    <property type="match status" value="1"/>
</dbReference>
<feature type="domain" description="Lon N-terminal" evidence="1">
    <location>
        <begin position="1"/>
        <end position="184"/>
    </location>
</feature>
<organism evidence="2 3">
    <name type="scientific">Saccharibacter floricola DSM 15669</name>
    <dbReference type="NCBI Taxonomy" id="1123227"/>
    <lineage>
        <taxon>Bacteria</taxon>
        <taxon>Pseudomonadati</taxon>
        <taxon>Pseudomonadota</taxon>
        <taxon>Alphaproteobacteria</taxon>
        <taxon>Acetobacterales</taxon>
        <taxon>Acetobacteraceae</taxon>
        <taxon>Saccharibacter</taxon>
    </lineage>
</organism>
<reference evidence="2" key="1">
    <citation type="submission" date="2013-04" db="EMBL/GenBank/DDBJ databases">
        <title>The genome sequencing project of 58 acetic acid bacteria.</title>
        <authorList>
            <person name="Okamoto-Kainuma A."/>
            <person name="Ishikawa M."/>
            <person name="Umino S."/>
            <person name="Koizumi Y."/>
            <person name="Shiwa Y."/>
            <person name="Yoshikawa H."/>
            <person name="Matsutani M."/>
            <person name="Matsushita K."/>
        </authorList>
    </citation>
    <scope>NUCLEOTIDE SEQUENCE</scope>
    <source>
        <strain evidence="2">DSM 15669</strain>
    </source>
</reference>
<keyword evidence="3" id="KW-1185">Reference proteome</keyword>
<comment type="caution">
    <text evidence="2">The sequence shown here is derived from an EMBL/GenBank/DDBJ whole genome shotgun (WGS) entry which is preliminary data.</text>
</comment>
<dbReference type="Pfam" id="PF02190">
    <property type="entry name" value="LON_substr_bdg"/>
    <property type="match status" value="1"/>
</dbReference>
<dbReference type="InterPro" id="IPR015947">
    <property type="entry name" value="PUA-like_sf"/>
</dbReference>
<proteinExistence type="predicted"/>